<feature type="compositionally biased region" description="Acidic residues" evidence="1">
    <location>
        <begin position="58"/>
        <end position="75"/>
    </location>
</feature>
<evidence type="ECO:0000313" key="2">
    <source>
        <dbReference type="EMBL" id="GLI60231.1"/>
    </source>
</evidence>
<protein>
    <submittedName>
        <fullName evidence="2">Uncharacterized protein</fullName>
    </submittedName>
</protein>
<dbReference type="Proteomes" id="UP001165090">
    <property type="component" value="Unassembled WGS sequence"/>
</dbReference>
<organism evidence="2 3">
    <name type="scientific">Volvox africanus</name>
    <dbReference type="NCBI Taxonomy" id="51714"/>
    <lineage>
        <taxon>Eukaryota</taxon>
        <taxon>Viridiplantae</taxon>
        <taxon>Chlorophyta</taxon>
        <taxon>core chlorophytes</taxon>
        <taxon>Chlorophyceae</taxon>
        <taxon>CS clade</taxon>
        <taxon>Chlamydomonadales</taxon>
        <taxon>Volvocaceae</taxon>
        <taxon>Volvox</taxon>
    </lineage>
</organism>
<comment type="caution">
    <text evidence="2">The sequence shown here is derived from an EMBL/GenBank/DDBJ whole genome shotgun (WGS) entry which is preliminary data.</text>
</comment>
<proteinExistence type="predicted"/>
<dbReference type="EMBL" id="BSDZ01000005">
    <property type="protein sequence ID" value="GLI60231.1"/>
    <property type="molecule type" value="Genomic_DNA"/>
</dbReference>
<keyword evidence="3" id="KW-1185">Reference proteome</keyword>
<reference evidence="2 3" key="1">
    <citation type="journal article" date="2023" name="IScience">
        <title>Expanded male sex-determining region conserved during the evolution of homothallism in the green alga Volvox.</title>
        <authorList>
            <person name="Yamamoto K."/>
            <person name="Matsuzaki R."/>
            <person name="Mahakham W."/>
            <person name="Heman W."/>
            <person name="Sekimoto H."/>
            <person name="Kawachi M."/>
            <person name="Minakuchi Y."/>
            <person name="Toyoda A."/>
            <person name="Nozaki H."/>
        </authorList>
    </citation>
    <scope>NUCLEOTIDE SEQUENCE [LARGE SCALE GENOMIC DNA]</scope>
    <source>
        <strain evidence="2 3">NIES-4468</strain>
    </source>
</reference>
<name>A0ABQ5RT07_9CHLO</name>
<sequence length="243" mass="26606">GNRRERSTAEASWRSSGVLRSEGLEQSGRQSQPWRQDGEAMGGAAGNRRQQQRRQQDDDVEEEGGQGEEEEEEEDGGRWRQMVGSSVADRAGLYLELMDAAMVKLKLTPAQQVTVQSAVAPLYTVLWAALGARGELEPRLAEVMAALVGEVTPGSADHLWWAVVARETAEMIVAEEEALEDATAVVRGSGGGGGFSSRPQDDRVTIADKACYKAFSIRYGPLSRDVYRRLLVARRQREDAQAT</sequence>
<feature type="region of interest" description="Disordered" evidence="1">
    <location>
        <begin position="1"/>
        <end position="81"/>
    </location>
</feature>
<gene>
    <name evidence="2" type="ORF">VaNZ11_002319</name>
</gene>
<evidence type="ECO:0000256" key="1">
    <source>
        <dbReference type="SAM" id="MobiDB-lite"/>
    </source>
</evidence>
<feature type="non-terminal residue" evidence="2">
    <location>
        <position position="1"/>
    </location>
</feature>
<evidence type="ECO:0000313" key="3">
    <source>
        <dbReference type="Proteomes" id="UP001165090"/>
    </source>
</evidence>
<accession>A0ABQ5RT07</accession>